<dbReference type="AlphaFoldDB" id="A0A0C9TU72"/>
<dbReference type="EMBL" id="KN819396">
    <property type="protein sequence ID" value="KIJ10776.1"/>
    <property type="molecule type" value="Genomic_DNA"/>
</dbReference>
<gene>
    <name evidence="2" type="ORF">PAXINDRAFT_172057</name>
</gene>
<sequence>MDVVGSSYCLLVIVGGGEAERDRREDSDSGEVDGIEGAAISTGSNGAEDGYGGALTPDG</sequence>
<organism evidence="2 3">
    <name type="scientific">Paxillus involutus ATCC 200175</name>
    <dbReference type="NCBI Taxonomy" id="664439"/>
    <lineage>
        <taxon>Eukaryota</taxon>
        <taxon>Fungi</taxon>
        <taxon>Dikarya</taxon>
        <taxon>Basidiomycota</taxon>
        <taxon>Agaricomycotina</taxon>
        <taxon>Agaricomycetes</taxon>
        <taxon>Agaricomycetidae</taxon>
        <taxon>Boletales</taxon>
        <taxon>Paxilineae</taxon>
        <taxon>Paxillaceae</taxon>
        <taxon>Paxillus</taxon>
    </lineage>
</organism>
<name>A0A0C9TU72_PAXIN</name>
<feature type="region of interest" description="Disordered" evidence="1">
    <location>
        <begin position="18"/>
        <end position="59"/>
    </location>
</feature>
<protein>
    <submittedName>
        <fullName evidence="2">Uncharacterized protein</fullName>
    </submittedName>
</protein>
<dbReference type="Proteomes" id="UP000053647">
    <property type="component" value="Unassembled WGS sequence"/>
</dbReference>
<evidence type="ECO:0000256" key="1">
    <source>
        <dbReference type="SAM" id="MobiDB-lite"/>
    </source>
</evidence>
<evidence type="ECO:0000313" key="3">
    <source>
        <dbReference type="Proteomes" id="UP000053647"/>
    </source>
</evidence>
<reference evidence="3" key="2">
    <citation type="submission" date="2015-01" db="EMBL/GenBank/DDBJ databases">
        <title>Evolutionary Origins and Diversification of the Mycorrhizal Mutualists.</title>
        <authorList>
            <consortium name="DOE Joint Genome Institute"/>
            <consortium name="Mycorrhizal Genomics Consortium"/>
            <person name="Kohler A."/>
            <person name="Kuo A."/>
            <person name="Nagy L.G."/>
            <person name="Floudas D."/>
            <person name="Copeland A."/>
            <person name="Barry K.W."/>
            <person name="Cichocki N."/>
            <person name="Veneault-Fourrey C."/>
            <person name="LaButti K."/>
            <person name="Lindquist E.A."/>
            <person name="Lipzen A."/>
            <person name="Lundell T."/>
            <person name="Morin E."/>
            <person name="Murat C."/>
            <person name="Riley R."/>
            <person name="Ohm R."/>
            <person name="Sun H."/>
            <person name="Tunlid A."/>
            <person name="Henrissat B."/>
            <person name="Grigoriev I.V."/>
            <person name="Hibbett D.S."/>
            <person name="Martin F."/>
        </authorList>
    </citation>
    <scope>NUCLEOTIDE SEQUENCE [LARGE SCALE GENOMIC DNA]</scope>
    <source>
        <strain evidence="3">ATCC 200175</strain>
    </source>
</reference>
<feature type="compositionally biased region" description="Basic and acidic residues" evidence="1">
    <location>
        <begin position="18"/>
        <end position="27"/>
    </location>
</feature>
<reference evidence="2 3" key="1">
    <citation type="submission" date="2014-06" db="EMBL/GenBank/DDBJ databases">
        <authorList>
            <consortium name="DOE Joint Genome Institute"/>
            <person name="Kuo A."/>
            <person name="Kohler A."/>
            <person name="Nagy L.G."/>
            <person name="Floudas D."/>
            <person name="Copeland A."/>
            <person name="Barry K.W."/>
            <person name="Cichocki N."/>
            <person name="Veneault-Fourrey C."/>
            <person name="LaButti K."/>
            <person name="Lindquist E.A."/>
            <person name="Lipzen A."/>
            <person name="Lundell T."/>
            <person name="Morin E."/>
            <person name="Murat C."/>
            <person name="Sun H."/>
            <person name="Tunlid A."/>
            <person name="Henrissat B."/>
            <person name="Grigoriev I.V."/>
            <person name="Hibbett D.S."/>
            <person name="Martin F."/>
            <person name="Nordberg H.P."/>
            <person name="Cantor M.N."/>
            <person name="Hua S.X."/>
        </authorList>
    </citation>
    <scope>NUCLEOTIDE SEQUENCE [LARGE SCALE GENOMIC DNA]</scope>
    <source>
        <strain evidence="2 3">ATCC 200175</strain>
    </source>
</reference>
<keyword evidence="3" id="KW-1185">Reference proteome</keyword>
<accession>A0A0C9TU72</accession>
<evidence type="ECO:0000313" key="2">
    <source>
        <dbReference type="EMBL" id="KIJ10776.1"/>
    </source>
</evidence>
<dbReference type="HOGENOM" id="CLU_2961468_0_0_1"/>
<proteinExistence type="predicted"/>